<keyword evidence="2" id="KW-1185">Reference proteome</keyword>
<sequence length="106" mass="12246">MTEQILAHSKHGYIAVCKNCGNYQLSFGTTGMCLDYEEFMSFSEMVFDEAKFPEELEMQDLKSIQIPTMNDNIQVVLTYNELLHLKNILEEALVMIQVHNILEPKN</sequence>
<dbReference type="Pfam" id="PF20391">
    <property type="entry name" value="DUF6686"/>
    <property type="match status" value="1"/>
</dbReference>
<accession>A0A2U2XG94</accession>
<dbReference type="InterPro" id="IPR046508">
    <property type="entry name" value="DUF6686"/>
</dbReference>
<proteinExistence type="predicted"/>
<organism evidence="1 2">
    <name type="scientific">Brumimicrobium oceani</name>
    <dbReference type="NCBI Taxonomy" id="2100725"/>
    <lineage>
        <taxon>Bacteria</taxon>
        <taxon>Pseudomonadati</taxon>
        <taxon>Bacteroidota</taxon>
        <taxon>Flavobacteriia</taxon>
        <taxon>Flavobacteriales</taxon>
        <taxon>Crocinitomicaceae</taxon>
        <taxon>Brumimicrobium</taxon>
    </lineage>
</organism>
<evidence type="ECO:0000313" key="2">
    <source>
        <dbReference type="Proteomes" id="UP000245370"/>
    </source>
</evidence>
<dbReference type="EMBL" id="QFRJ01000001">
    <property type="protein sequence ID" value="PWH86731.1"/>
    <property type="molecule type" value="Genomic_DNA"/>
</dbReference>
<name>A0A2U2XG94_9FLAO</name>
<reference evidence="1 2" key="2">
    <citation type="submission" date="2018-05" db="EMBL/GenBank/DDBJ databases">
        <authorList>
            <person name="Lanie J.A."/>
            <person name="Ng W.-L."/>
            <person name="Kazmierczak K.M."/>
            <person name="Andrzejewski T.M."/>
            <person name="Davidsen T.M."/>
            <person name="Wayne K.J."/>
            <person name="Tettelin H."/>
            <person name="Glass J.I."/>
            <person name="Rusch D."/>
            <person name="Podicherti R."/>
            <person name="Tsui H.-C.T."/>
            <person name="Winkler M.E."/>
        </authorList>
    </citation>
    <scope>NUCLEOTIDE SEQUENCE [LARGE SCALE GENOMIC DNA]</scope>
    <source>
        <strain evidence="1 2">C305</strain>
    </source>
</reference>
<gene>
    <name evidence="1" type="ORF">DIT68_00240</name>
</gene>
<protein>
    <submittedName>
        <fullName evidence="1">Uncharacterized protein</fullName>
    </submittedName>
</protein>
<dbReference type="Proteomes" id="UP000245370">
    <property type="component" value="Unassembled WGS sequence"/>
</dbReference>
<dbReference type="OrthoDB" id="957491at2"/>
<evidence type="ECO:0000313" key="1">
    <source>
        <dbReference type="EMBL" id="PWH86731.1"/>
    </source>
</evidence>
<dbReference type="AlphaFoldDB" id="A0A2U2XG94"/>
<dbReference type="RefSeq" id="WP_109357813.1">
    <property type="nucleotide sequence ID" value="NZ_QFRJ01000001.1"/>
</dbReference>
<comment type="caution">
    <text evidence="1">The sequence shown here is derived from an EMBL/GenBank/DDBJ whole genome shotgun (WGS) entry which is preliminary data.</text>
</comment>
<reference evidence="1 2" key="1">
    <citation type="submission" date="2018-05" db="EMBL/GenBank/DDBJ databases">
        <title>Brumimicrobium oceani sp. nov., isolated from coastal sediment.</title>
        <authorList>
            <person name="Kou Y."/>
        </authorList>
    </citation>
    <scope>NUCLEOTIDE SEQUENCE [LARGE SCALE GENOMIC DNA]</scope>
    <source>
        <strain evidence="1 2">C305</strain>
    </source>
</reference>